<comment type="subcellular location">
    <subcellularLocation>
        <location evidence="1">Periplasm</location>
    </subcellularLocation>
</comment>
<dbReference type="InterPro" id="IPR008972">
    <property type="entry name" value="Cupredoxin"/>
</dbReference>
<keyword evidence="5" id="KW-0732">Signal</keyword>
<reference evidence="7 8" key="1">
    <citation type="submission" date="2017-10" db="EMBL/GenBank/DDBJ databases">
        <title>Two draft genome sequences of Pusillimonas sp. strains isolated from a nitrate- and radionuclide-contaminated groundwater in Russia.</title>
        <authorList>
            <person name="Grouzdev D.S."/>
            <person name="Tourova T.P."/>
            <person name="Goeva M.A."/>
            <person name="Babich T.L."/>
            <person name="Sokolova D.S."/>
            <person name="Abdullin R."/>
            <person name="Poltaraus A.B."/>
            <person name="Toshchakov S.V."/>
            <person name="Nazina T.N."/>
        </authorList>
    </citation>
    <scope>NUCLEOTIDE SEQUENCE [LARGE SCALE GENOMIC DNA]</scope>
    <source>
        <strain evidence="7 8">JR1/69-3-13</strain>
    </source>
</reference>
<feature type="domain" description="Blue (type 1) copper" evidence="6">
    <location>
        <begin position="80"/>
        <end position="181"/>
    </location>
</feature>
<dbReference type="AlphaFoldDB" id="A0A2N4U0R3"/>
<evidence type="ECO:0000313" key="8">
    <source>
        <dbReference type="Proteomes" id="UP000234190"/>
    </source>
</evidence>
<evidence type="ECO:0000259" key="6">
    <source>
        <dbReference type="Pfam" id="PF00127"/>
    </source>
</evidence>
<feature type="chain" id="PRO_5014775362" description="Blue (type 1) copper domain-containing protein" evidence="5">
    <location>
        <begin position="32"/>
        <end position="182"/>
    </location>
</feature>
<evidence type="ECO:0000256" key="4">
    <source>
        <dbReference type="ARBA" id="ARBA00023008"/>
    </source>
</evidence>
<keyword evidence="8" id="KW-1185">Reference proteome</keyword>
<evidence type="ECO:0000256" key="3">
    <source>
        <dbReference type="ARBA" id="ARBA00022764"/>
    </source>
</evidence>
<evidence type="ECO:0000256" key="2">
    <source>
        <dbReference type="ARBA" id="ARBA00022723"/>
    </source>
</evidence>
<dbReference type="EMBL" id="PDNW01000018">
    <property type="protein sequence ID" value="PLC48601.1"/>
    <property type="molecule type" value="Genomic_DNA"/>
</dbReference>
<dbReference type="PANTHER" id="PTHR38439">
    <property type="entry name" value="AURACYANIN-B"/>
    <property type="match status" value="1"/>
</dbReference>
<accession>A0A2N4U0R3</accession>
<keyword evidence="4" id="KW-0186">Copper</keyword>
<dbReference type="Gene3D" id="2.60.40.420">
    <property type="entry name" value="Cupredoxins - blue copper proteins"/>
    <property type="match status" value="1"/>
</dbReference>
<dbReference type="InterPro" id="IPR000923">
    <property type="entry name" value="BlueCu_1"/>
</dbReference>
<evidence type="ECO:0000313" key="7">
    <source>
        <dbReference type="EMBL" id="PLC48601.1"/>
    </source>
</evidence>
<comment type="caution">
    <text evidence="7">The sequence shown here is derived from an EMBL/GenBank/DDBJ whole genome shotgun (WGS) entry which is preliminary data.</text>
</comment>
<dbReference type="GO" id="GO:0042597">
    <property type="term" value="C:periplasmic space"/>
    <property type="evidence" value="ECO:0007669"/>
    <property type="project" value="UniProtKB-SubCell"/>
</dbReference>
<feature type="signal peptide" evidence="5">
    <location>
        <begin position="1"/>
        <end position="31"/>
    </location>
</feature>
<dbReference type="GO" id="GO:0009055">
    <property type="term" value="F:electron transfer activity"/>
    <property type="evidence" value="ECO:0007669"/>
    <property type="project" value="InterPro"/>
</dbReference>
<proteinExistence type="predicted"/>
<dbReference type="PANTHER" id="PTHR38439:SF3">
    <property type="entry name" value="COPPER-RESISTANT CUPROPROTEIN COPI"/>
    <property type="match status" value="1"/>
</dbReference>
<name>A0A2N4U0R3_9BURK</name>
<dbReference type="SUPFAM" id="SSF49503">
    <property type="entry name" value="Cupredoxins"/>
    <property type="match status" value="1"/>
</dbReference>
<dbReference type="Proteomes" id="UP000234190">
    <property type="component" value="Unassembled WGS sequence"/>
</dbReference>
<keyword evidence="3" id="KW-0574">Periplasm</keyword>
<protein>
    <recommendedName>
        <fullName evidence="6">Blue (type 1) copper domain-containing protein</fullName>
    </recommendedName>
</protein>
<organism evidence="7 8">
    <name type="scientific">Pollutimonas subterranea</name>
    <dbReference type="NCBI Taxonomy" id="2045210"/>
    <lineage>
        <taxon>Bacteria</taxon>
        <taxon>Pseudomonadati</taxon>
        <taxon>Pseudomonadota</taxon>
        <taxon>Betaproteobacteria</taxon>
        <taxon>Burkholderiales</taxon>
        <taxon>Alcaligenaceae</taxon>
        <taxon>Pollutimonas</taxon>
    </lineage>
</organism>
<sequence>MPLFFPYPKVIFMKKTLSILILSTLPALALAAGSHGGGHEMKDGTMMQGHDMSSMNKGDSAVGQPGDAAKVTRTIELVMDDTMRFSPSEFNVKPGETVRFFMKNNGRIPHEMVIGSVAELKEHAAMMQKMPGMKHAEPNMITVNPGQKGGLVWQFPQTGTVDFACLLPGHMEAGMIGKVKVG</sequence>
<dbReference type="Pfam" id="PF00127">
    <property type="entry name" value="Copper-bind"/>
    <property type="match status" value="1"/>
</dbReference>
<keyword evidence="2" id="KW-0479">Metal-binding</keyword>
<gene>
    <name evidence="7" type="ORF">CR159_17415</name>
</gene>
<dbReference type="OrthoDB" id="9816061at2"/>
<dbReference type="CDD" id="cd04211">
    <property type="entry name" value="Cupredoxin_like_2"/>
    <property type="match status" value="1"/>
</dbReference>
<evidence type="ECO:0000256" key="1">
    <source>
        <dbReference type="ARBA" id="ARBA00004418"/>
    </source>
</evidence>
<evidence type="ECO:0000256" key="5">
    <source>
        <dbReference type="SAM" id="SignalP"/>
    </source>
</evidence>
<dbReference type="InterPro" id="IPR050845">
    <property type="entry name" value="Cu-binding_ET"/>
</dbReference>
<dbReference type="GO" id="GO:0005507">
    <property type="term" value="F:copper ion binding"/>
    <property type="evidence" value="ECO:0007669"/>
    <property type="project" value="InterPro"/>
</dbReference>